<dbReference type="AlphaFoldDB" id="A0A0S4IZB5"/>
<keyword evidence="2" id="KW-1185">Reference proteome</keyword>
<gene>
    <name evidence="1" type="ORF">BSAL_75405</name>
</gene>
<dbReference type="VEuPathDB" id="TriTrypDB:BSAL_75405"/>
<dbReference type="Proteomes" id="UP000051952">
    <property type="component" value="Unassembled WGS sequence"/>
</dbReference>
<dbReference type="EMBL" id="CYKH01000690">
    <property type="protein sequence ID" value="CUG18094.1"/>
    <property type="molecule type" value="Genomic_DNA"/>
</dbReference>
<name>A0A0S4IZB5_BODSA</name>
<sequence length="110" mass="11960">MSSTLPEQELFTVETTNELIEDITLDVMDNSSMFDALFWSADGLALIQPDQQKEESAFVFKDISANSSTSSAPDTTAPLDAITLHTVTVRNDLHGLQARTIIEQVAEAGT</sequence>
<organism evidence="1 2">
    <name type="scientific">Bodo saltans</name>
    <name type="common">Flagellated protozoan</name>
    <dbReference type="NCBI Taxonomy" id="75058"/>
    <lineage>
        <taxon>Eukaryota</taxon>
        <taxon>Discoba</taxon>
        <taxon>Euglenozoa</taxon>
        <taxon>Kinetoplastea</taxon>
        <taxon>Metakinetoplastina</taxon>
        <taxon>Eubodonida</taxon>
        <taxon>Bodonidae</taxon>
        <taxon>Bodo</taxon>
    </lineage>
</organism>
<accession>A0A0S4IZB5</accession>
<evidence type="ECO:0000313" key="2">
    <source>
        <dbReference type="Proteomes" id="UP000051952"/>
    </source>
</evidence>
<protein>
    <submittedName>
        <fullName evidence="1">Uncharacterized protein</fullName>
    </submittedName>
</protein>
<reference evidence="2" key="1">
    <citation type="submission" date="2015-09" db="EMBL/GenBank/DDBJ databases">
        <authorList>
            <consortium name="Pathogen Informatics"/>
        </authorList>
    </citation>
    <scope>NUCLEOTIDE SEQUENCE [LARGE SCALE GENOMIC DNA]</scope>
    <source>
        <strain evidence="2">Lake Konstanz</strain>
    </source>
</reference>
<proteinExistence type="predicted"/>
<evidence type="ECO:0000313" key="1">
    <source>
        <dbReference type="EMBL" id="CUG18094.1"/>
    </source>
</evidence>